<dbReference type="EMBL" id="JAGZYH010000078">
    <property type="protein sequence ID" value="MBS6623217.1"/>
    <property type="molecule type" value="Genomic_DNA"/>
</dbReference>
<name>A0A9E1GMI9_9FIRM</name>
<organism evidence="1 2">
    <name type="scientific">Faecalibacterium prausnitzii</name>
    <dbReference type="NCBI Taxonomy" id="853"/>
    <lineage>
        <taxon>Bacteria</taxon>
        <taxon>Bacillati</taxon>
        <taxon>Bacillota</taxon>
        <taxon>Clostridia</taxon>
        <taxon>Eubacteriales</taxon>
        <taxon>Oscillospiraceae</taxon>
        <taxon>Faecalibacterium</taxon>
    </lineage>
</organism>
<dbReference type="AlphaFoldDB" id="A0A9E1GMI9"/>
<gene>
    <name evidence="1" type="ORF">KH315_13870</name>
</gene>
<evidence type="ECO:0000313" key="2">
    <source>
        <dbReference type="Proteomes" id="UP000811365"/>
    </source>
</evidence>
<evidence type="ECO:0000313" key="1">
    <source>
        <dbReference type="EMBL" id="MBS6623217.1"/>
    </source>
</evidence>
<dbReference type="Proteomes" id="UP000811365">
    <property type="component" value="Unassembled WGS sequence"/>
</dbReference>
<sequence length="126" mass="14223">MSNQEIINKAAVSSGLFTVEEAEAILSTGRRLPLHTYSEWKRLGYQVKEGEHAALTVQLWKYRSEVVEIDGQEVESGDCHRANAHLFTAQQVKKSETCTVKTREELMAYNKMLAEQRKARRAAAVA</sequence>
<accession>A0A9E1GMI9</accession>
<reference evidence="1" key="1">
    <citation type="submission" date="2021-02" db="EMBL/GenBank/DDBJ databases">
        <title>Infant gut strain persistence is associated with maternal origin, phylogeny, and functional potential including surface adhesion and iron acquisition.</title>
        <authorList>
            <person name="Lou Y.C."/>
        </authorList>
    </citation>
    <scope>NUCLEOTIDE SEQUENCE</scope>
    <source>
        <strain evidence="1">L2_039_000G1_dasL2_039_000G1_maxbin2.maxbin.077</strain>
    </source>
</reference>
<comment type="caution">
    <text evidence="1">The sequence shown here is derived from an EMBL/GenBank/DDBJ whole genome shotgun (WGS) entry which is preliminary data.</text>
</comment>
<proteinExistence type="predicted"/>
<protein>
    <submittedName>
        <fullName evidence="1">Uncharacterized protein</fullName>
    </submittedName>
</protein>